<sequence length="634" mass="71399">MILALIFSLLLKQQLHAQSADIPHLRRIMLQMQANKNFAKDTAYIDILDSLAFAYYRINADSVFLYSNKALAYAEQMGYGKGASASLRLKGNAYLLIGDYASMLSCYQQALTIAEKINDPISIAKASINMATRYYNDMGKYDEEMVLLKKAGDIFEKMRDSLNWHKALISYGGVWENKKQYEKALQYYQRALAVATAMKDNYSVVVSNDNIGIVLFREGLYKEALSRFLRTKEFFSHTDDKMRQMRNAIALAQTYFKLKDHRNALQYAQLGLRQATEIRGENYIKEADLLLADIYEAKGDASSALKYFRAYKEASDSVLNETMLKKTGQLEAKYEYEKKESRLKEEQKKKDALHQLLLYIAVLMILFLSVLAFLLCRSRAAKQKHNQLLAAMNEEIEQQAVLVMLNNKQKDKLFSIIAHDLKMPLHSLRNMLALLNANELPEEVIKEVMEELGQDVNYSAELVSNMLSWAGSQLDGRIVSPVELPVHQLVSDTMGLFIKQAADKKISMKNDIHPALLVWADKNMVQVMIRNLVGNAIKFCNAGDTITINSKTAGAVVEICVADTGIGIPADVLRKLGRKESVTTYGTANERGTGLGMLLCHEFAEANNGRFSIESEQGKGSRFYFTLPAVSDPG</sequence>
<dbReference type="Proteomes" id="UP000192796">
    <property type="component" value="Unassembled WGS sequence"/>
</dbReference>
<evidence type="ECO:0000256" key="6">
    <source>
        <dbReference type="ARBA" id="ARBA00023012"/>
    </source>
</evidence>
<dbReference type="InterPro" id="IPR011990">
    <property type="entry name" value="TPR-like_helical_dom_sf"/>
</dbReference>
<dbReference type="CDD" id="cd00082">
    <property type="entry name" value="HisKA"/>
    <property type="match status" value="1"/>
</dbReference>
<dbReference type="InterPro" id="IPR036890">
    <property type="entry name" value="HATPase_C_sf"/>
</dbReference>
<dbReference type="SUPFAM" id="SSF48452">
    <property type="entry name" value="TPR-like"/>
    <property type="match status" value="2"/>
</dbReference>
<keyword evidence="11" id="KW-1185">Reference proteome</keyword>
<feature type="domain" description="Histidine kinase" evidence="9">
    <location>
        <begin position="416"/>
        <end position="631"/>
    </location>
</feature>
<dbReference type="PROSITE" id="PS50109">
    <property type="entry name" value="HIS_KIN"/>
    <property type="match status" value="1"/>
</dbReference>
<dbReference type="InterPro" id="IPR050736">
    <property type="entry name" value="Sensor_HK_Regulatory"/>
</dbReference>
<evidence type="ECO:0000313" key="10">
    <source>
        <dbReference type="EMBL" id="OQP56912.1"/>
    </source>
</evidence>
<evidence type="ECO:0000256" key="3">
    <source>
        <dbReference type="ARBA" id="ARBA00022553"/>
    </source>
</evidence>
<dbReference type="GO" id="GO:0000155">
    <property type="term" value="F:phosphorelay sensor kinase activity"/>
    <property type="evidence" value="ECO:0007669"/>
    <property type="project" value="InterPro"/>
</dbReference>
<keyword evidence="3" id="KW-0597">Phosphoprotein</keyword>
<dbReference type="PANTHER" id="PTHR43711:SF1">
    <property type="entry name" value="HISTIDINE KINASE 1"/>
    <property type="match status" value="1"/>
</dbReference>
<keyword evidence="5" id="KW-0418">Kinase</keyword>
<evidence type="ECO:0000256" key="2">
    <source>
        <dbReference type="ARBA" id="ARBA00012438"/>
    </source>
</evidence>
<name>A0A1V9FEX5_9BACT</name>
<dbReference type="InterPro" id="IPR003661">
    <property type="entry name" value="HisK_dim/P_dom"/>
</dbReference>
<dbReference type="SMART" id="SM00028">
    <property type="entry name" value="TPR"/>
    <property type="match status" value="4"/>
</dbReference>
<keyword evidence="7" id="KW-0802">TPR repeat</keyword>
<dbReference type="Pfam" id="PF02518">
    <property type="entry name" value="HATPase_c"/>
    <property type="match status" value="1"/>
</dbReference>
<dbReference type="Gene3D" id="1.25.40.10">
    <property type="entry name" value="Tetratricopeptide repeat domain"/>
    <property type="match status" value="2"/>
</dbReference>
<evidence type="ECO:0000259" key="9">
    <source>
        <dbReference type="PROSITE" id="PS50109"/>
    </source>
</evidence>
<evidence type="ECO:0000313" key="11">
    <source>
        <dbReference type="Proteomes" id="UP000192796"/>
    </source>
</evidence>
<dbReference type="Gene3D" id="3.30.565.10">
    <property type="entry name" value="Histidine kinase-like ATPase, C-terminal domain"/>
    <property type="match status" value="1"/>
</dbReference>
<feature type="repeat" description="TPR" evidence="7">
    <location>
        <begin position="165"/>
        <end position="198"/>
    </location>
</feature>
<dbReference type="Pfam" id="PF13176">
    <property type="entry name" value="TPR_7"/>
    <property type="match status" value="1"/>
</dbReference>
<dbReference type="SMART" id="SM00387">
    <property type="entry name" value="HATPase_c"/>
    <property type="match status" value="1"/>
</dbReference>
<dbReference type="EC" id="2.7.13.3" evidence="2"/>
<accession>A0A1V9FEX5</accession>
<dbReference type="STRING" id="1703345.A3860_10055"/>
<dbReference type="InterPro" id="IPR036097">
    <property type="entry name" value="HisK_dim/P_sf"/>
</dbReference>
<comment type="caution">
    <text evidence="10">The sequence shown here is derived from an EMBL/GenBank/DDBJ whole genome shotgun (WGS) entry which is preliminary data.</text>
</comment>
<evidence type="ECO:0000256" key="8">
    <source>
        <dbReference type="SAM" id="Phobius"/>
    </source>
</evidence>
<reference evidence="10 11" key="1">
    <citation type="submission" date="2016-03" db="EMBL/GenBank/DDBJ databases">
        <title>Niastella vici sp. nov., isolated from farmland soil.</title>
        <authorList>
            <person name="Chen L."/>
            <person name="Wang D."/>
            <person name="Yang S."/>
            <person name="Wang G."/>
        </authorList>
    </citation>
    <scope>NUCLEOTIDE SEQUENCE [LARGE SCALE GENOMIC DNA]</scope>
    <source>
        <strain evidence="10 11">DJ57</strain>
    </source>
</reference>
<proteinExistence type="predicted"/>
<dbReference type="OrthoDB" id="9781208at2"/>
<comment type="catalytic activity">
    <reaction evidence="1">
        <text>ATP + protein L-histidine = ADP + protein N-phospho-L-histidine.</text>
        <dbReference type="EC" id="2.7.13.3"/>
    </reaction>
</comment>
<keyword evidence="8" id="KW-0812">Transmembrane</keyword>
<dbReference type="AlphaFoldDB" id="A0A1V9FEX5"/>
<dbReference type="InterPro" id="IPR005467">
    <property type="entry name" value="His_kinase_dom"/>
</dbReference>
<evidence type="ECO:0000256" key="1">
    <source>
        <dbReference type="ARBA" id="ARBA00000085"/>
    </source>
</evidence>
<dbReference type="InterPro" id="IPR003594">
    <property type="entry name" value="HATPase_dom"/>
</dbReference>
<dbReference type="InterPro" id="IPR019734">
    <property type="entry name" value="TPR_rpt"/>
</dbReference>
<keyword evidence="8" id="KW-1133">Transmembrane helix</keyword>
<dbReference type="Gene3D" id="1.10.287.130">
    <property type="match status" value="1"/>
</dbReference>
<dbReference type="EMBL" id="LVYD01000124">
    <property type="protein sequence ID" value="OQP56912.1"/>
    <property type="molecule type" value="Genomic_DNA"/>
</dbReference>
<dbReference type="InterPro" id="IPR004358">
    <property type="entry name" value="Sig_transdc_His_kin-like_C"/>
</dbReference>
<keyword evidence="6" id="KW-0902">Two-component regulatory system</keyword>
<protein>
    <recommendedName>
        <fullName evidence="2">histidine kinase</fullName>
        <ecNumber evidence="2">2.7.13.3</ecNumber>
    </recommendedName>
</protein>
<evidence type="ECO:0000256" key="4">
    <source>
        <dbReference type="ARBA" id="ARBA00022679"/>
    </source>
</evidence>
<dbReference type="PRINTS" id="PR00344">
    <property type="entry name" value="BCTRLSENSOR"/>
</dbReference>
<keyword evidence="4" id="KW-0808">Transferase</keyword>
<dbReference type="SUPFAM" id="SSF47384">
    <property type="entry name" value="Homodimeric domain of signal transducing histidine kinase"/>
    <property type="match status" value="1"/>
</dbReference>
<evidence type="ECO:0000256" key="5">
    <source>
        <dbReference type="ARBA" id="ARBA00022777"/>
    </source>
</evidence>
<gene>
    <name evidence="10" type="ORF">A3860_10055</name>
</gene>
<dbReference type="SMART" id="SM00388">
    <property type="entry name" value="HisKA"/>
    <property type="match status" value="1"/>
</dbReference>
<keyword evidence="8" id="KW-0472">Membrane</keyword>
<evidence type="ECO:0000256" key="7">
    <source>
        <dbReference type="PROSITE-ProRule" id="PRU00339"/>
    </source>
</evidence>
<feature type="transmembrane region" description="Helical" evidence="8">
    <location>
        <begin position="356"/>
        <end position="376"/>
    </location>
</feature>
<dbReference type="PANTHER" id="PTHR43711">
    <property type="entry name" value="TWO-COMPONENT HISTIDINE KINASE"/>
    <property type="match status" value="1"/>
</dbReference>
<organism evidence="10 11">
    <name type="scientific">Niastella vici</name>
    <dbReference type="NCBI Taxonomy" id="1703345"/>
    <lineage>
        <taxon>Bacteria</taxon>
        <taxon>Pseudomonadati</taxon>
        <taxon>Bacteroidota</taxon>
        <taxon>Chitinophagia</taxon>
        <taxon>Chitinophagales</taxon>
        <taxon>Chitinophagaceae</taxon>
        <taxon>Niastella</taxon>
    </lineage>
</organism>
<dbReference type="SUPFAM" id="SSF55874">
    <property type="entry name" value="ATPase domain of HSP90 chaperone/DNA topoisomerase II/histidine kinase"/>
    <property type="match status" value="1"/>
</dbReference>
<dbReference type="PROSITE" id="PS50005">
    <property type="entry name" value="TPR"/>
    <property type="match status" value="1"/>
</dbReference>